<dbReference type="Gene3D" id="3.40.50.170">
    <property type="entry name" value="Formyl transferase, N-terminal domain"/>
    <property type="match status" value="1"/>
</dbReference>
<evidence type="ECO:0000256" key="4">
    <source>
        <dbReference type="HAMAP-Rule" id="MF_01930"/>
    </source>
</evidence>
<dbReference type="SUPFAM" id="SSF53328">
    <property type="entry name" value="Formyltransferase"/>
    <property type="match status" value="1"/>
</dbReference>
<dbReference type="GO" id="GO:0006189">
    <property type="term" value="P:'de novo' IMP biosynthetic process"/>
    <property type="evidence" value="ECO:0007669"/>
    <property type="project" value="UniProtKB-UniRule"/>
</dbReference>
<evidence type="ECO:0000256" key="3">
    <source>
        <dbReference type="ARBA" id="ARBA00022755"/>
    </source>
</evidence>
<evidence type="ECO:0000313" key="7">
    <source>
        <dbReference type="Proteomes" id="UP000017148"/>
    </source>
</evidence>
<dbReference type="STRING" id="1313304.CALK_1942"/>
<dbReference type="CDD" id="cd08645">
    <property type="entry name" value="FMT_core_GART"/>
    <property type="match status" value="1"/>
</dbReference>
<dbReference type="GO" id="GO:0005737">
    <property type="term" value="C:cytoplasm"/>
    <property type="evidence" value="ECO:0007669"/>
    <property type="project" value="TreeGrafter"/>
</dbReference>
<dbReference type="Proteomes" id="UP000017148">
    <property type="component" value="Unassembled WGS sequence"/>
</dbReference>
<dbReference type="EMBL" id="ASJR01000018">
    <property type="protein sequence ID" value="ERP31144.1"/>
    <property type="molecule type" value="Genomic_DNA"/>
</dbReference>
<evidence type="ECO:0000256" key="2">
    <source>
        <dbReference type="ARBA" id="ARBA00022679"/>
    </source>
</evidence>
<dbReference type="OrthoDB" id="9806170at2"/>
<name>U7D3R2_9BACT</name>
<feature type="active site" description="Proton donor" evidence="4">
    <location>
        <position position="108"/>
    </location>
</feature>
<keyword evidence="2 4" id="KW-0808">Transferase</keyword>
<evidence type="ECO:0000313" key="6">
    <source>
        <dbReference type="EMBL" id="ERP31144.1"/>
    </source>
</evidence>
<dbReference type="Pfam" id="PF00551">
    <property type="entry name" value="Formyl_trans_N"/>
    <property type="match status" value="1"/>
</dbReference>
<dbReference type="HAMAP" id="MF_01930">
    <property type="entry name" value="PurN"/>
    <property type="match status" value="1"/>
</dbReference>
<comment type="caution">
    <text evidence="4">Lacks conserved residue(s) required for the propagation of feature annotation.</text>
</comment>
<organism evidence="6 7">
    <name type="scientific">Chitinivibrio alkaliphilus ACht1</name>
    <dbReference type="NCBI Taxonomy" id="1313304"/>
    <lineage>
        <taxon>Bacteria</taxon>
        <taxon>Pseudomonadati</taxon>
        <taxon>Fibrobacterota</taxon>
        <taxon>Chitinivibrionia</taxon>
        <taxon>Chitinivibrionales</taxon>
        <taxon>Chitinivibrionaceae</taxon>
        <taxon>Chitinivibrio</taxon>
    </lineage>
</organism>
<dbReference type="GO" id="GO:0004644">
    <property type="term" value="F:phosphoribosylglycinamide formyltransferase activity"/>
    <property type="evidence" value="ECO:0007669"/>
    <property type="project" value="UniProtKB-UniRule"/>
</dbReference>
<feature type="binding site" evidence="4">
    <location>
        <position position="106"/>
    </location>
    <ligand>
        <name>(6R)-10-formyltetrahydrofolate</name>
        <dbReference type="ChEBI" id="CHEBI:195366"/>
    </ligand>
</feature>
<proteinExistence type="inferred from homology"/>
<gene>
    <name evidence="4" type="primary">purN</name>
    <name evidence="6" type="ORF">CALK_1942</name>
</gene>
<dbReference type="PANTHER" id="PTHR43369:SF2">
    <property type="entry name" value="PHOSPHORIBOSYLGLYCINAMIDE FORMYLTRANSFERASE"/>
    <property type="match status" value="1"/>
</dbReference>
<feature type="domain" description="Formyl transferase N-terminal" evidence="5">
    <location>
        <begin position="1"/>
        <end position="186"/>
    </location>
</feature>
<dbReference type="NCBIfam" id="TIGR00639">
    <property type="entry name" value="PurN"/>
    <property type="match status" value="1"/>
</dbReference>
<keyword evidence="3 4" id="KW-0658">Purine biosynthesis</keyword>
<evidence type="ECO:0000256" key="1">
    <source>
        <dbReference type="ARBA" id="ARBA00005054"/>
    </source>
</evidence>
<feature type="site" description="Raises pKa of active site His" evidence="4">
    <location>
        <position position="149"/>
    </location>
</feature>
<dbReference type="eggNOG" id="COG0299">
    <property type="taxonomic scope" value="Bacteria"/>
</dbReference>
<feature type="binding site" evidence="4">
    <location>
        <begin position="11"/>
        <end position="13"/>
    </location>
    <ligand>
        <name>N(1)-(5-phospho-beta-D-ribosyl)glycinamide</name>
        <dbReference type="ChEBI" id="CHEBI:143788"/>
    </ligand>
</feature>
<sequence length="205" mass="22693">MNIAVFASGGGSNFAALITEKLRRDLTYTPRLLVSNNSQCGAMEIARNQAIPTLHIAPSHYSTPEAYAHALLRELENTGIECIVLAGYMKRIPEPVIAAYPQRILNIHPSLLPSFGGKGMYGGRIHEAVISRGVKITGITIHFVTSDYDEGPIIRQEPVFVEDTDTVQSLAQRVLAKEHAIYWKAVEDVAQEQLVVENGRVYRHE</sequence>
<dbReference type="InterPro" id="IPR004607">
    <property type="entry name" value="GART"/>
</dbReference>
<dbReference type="EC" id="2.1.2.2" evidence="4"/>
<comment type="similarity">
    <text evidence="4">Belongs to the GART family.</text>
</comment>
<dbReference type="AlphaFoldDB" id="U7D3R2"/>
<comment type="function">
    <text evidence="4">Catalyzes the transfer of a formyl group from 10-formyltetrahydrofolate to 5-phospho-ribosyl-glycinamide (GAR), producing 5-phospho-ribosyl-N-formylglycinamide (FGAR) and tetrahydrofolate.</text>
</comment>
<comment type="pathway">
    <text evidence="1 4">Purine metabolism; IMP biosynthesis via de novo pathway; N(2)-formyl-N(1)-(5-phospho-D-ribosyl)glycinamide from N(1)-(5-phospho-D-ribosyl)glycinamide (10-formyl THF route): step 1/1.</text>
</comment>
<dbReference type="PANTHER" id="PTHR43369">
    <property type="entry name" value="PHOSPHORIBOSYLGLYCINAMIDE FORMYLTRANSFERASE"/>
    <property type="match status" value="1"/>
</dbReference>
<reference evidence="6 7" key="1">
    <citation type="journal article" date="2013" name="Environ. Microbiol.">
        <title>Genome analysis of Chitinivibrio alkaliphilus gen. nov., sp. nov., a novel extremely haloalkaliphilic anaerobic chitinolytic bacterium from the candidate phylum Termite Group 3.</title>
        <authorList>
            <person name="Sorokin D.Y."/>
            <person name="Gumerov V.M."/>
            <person name="Rakitin A.L."/>
            <person name="Beletsky A.V."/>
            <person name="Damste J.S."/>
            <person name="Muyzer G."/>
            <person name="Mardanov A.V."/>
            <person name="Ravin N.V."/>
        </authorList>
    </citation>
    <scope>NUCLEOTIDE SEQUENCE [LARGE SCALE GENOMIC DNA]</scope>
    <source>
        <strain evidence="6 7">ACht1</strain>
    </source>
</reference>
<protein>
    <recommendedName>
        <fullName evidence="4">Phosphoribosylglycinamide formyltransferase</fullName>
        <ecNumber evidence="4">2.1.2.2</ecNumber>
    </recommendedName>
    <alternativeName>
        <fullName evidence="4">5'-phosphoribosylglycinamide transformylase</fullName>
    </alternativeName>
    <alternativeName>
        <fullName evidence="4">GAR transformylase</fullName>
        <shortName evidence="4">GART</shortName>
    </alternativeName>
</protein>
<dbReference type="InterPro" id="IPR036477">
    <property type="entry name" value="Formyl_transf_N_sf"/>
</dbReference>
<dbReference type="PATRIC" id="fig|1313304.3.peg.1847"/>
<dbReference type="InterPro" id="IPR002376">
    <property type="entry name" value="Formyl_transf_N"/>
</dbReference>
<dbReference type="UniPathway" id="UPA00074">
    <property type="reaction ID" value="UER00126"/>
</dbReference>
<accession>U7D3R2</accession>
<comment type="catalytic activity">
    <reaction evidence="4">
        <text>N(1)-(5-phospho-beta-D-ribosyl)glycinamide + (6R)-10-formyltetrahydrofolate = N(2)-formyl-N(1)-(5-phospho-beta-D-ribosyl)glycinamide + (6S)-5,6,7,8-tetrahydrofolate + H(+)</text>
        <dbReference type="Rhea" id="RHEA:15053"/>
        <dbReference type="ChEBI" id="CHEBI:15378"/>
        <dbReference type="ChEBI" id="CHEBI:57453"/>
        <dbReference type="ChEBI" id="CHEBI:143788"/>
        <dbReference type="ChEBI" id="CHEBI:147286"/>
        <dbReference type="ChEBI" id="CHEBI:195366"/>
        <dbReference type="EC" id="2.1.2.2"/>
    </reaction>
</comment>
<evidence type="ECO:0000259" key="5">
    <source>
        <dbReference type="Pfam" id="PF00551"/>
    </source>
</evidence>
<keyword evidence="7" id="KW-1185">Reference proteome</keyword>
<comment type="caution">
    <text evidence="6">The sequence shown here is derived from an EMBL/GenBank/DDBJ whole genome shotgun (WGS) entry which is preliminary data.</text>
</comment>
<dbReference type="RefSeq" id="WP_022637363.1">
    <property type="nucleotide sequence ID" value="NZ_ASJR01000018.1"/>
</dbReference>